<evidence type="ECO:0000313" key="2">
    <source>
        <dbReference type="Proteomes" id="UP000570361"/>
    </source>
</evidence>
<proteinExistence type="predicted"/>
<evidence type="ECO:0008006" key="3">
    <source>
        <dbReference type="Google" id="ProtNLM"/>
    </source>
</evidence>
<dbReference type="AlphaFoldDB" id="A0A7W5B0W0"/>
<dbReference type="Proteomes" id="UP000570361">
    <property type="component" value="Unassembled WGS sequence"/>
</dbReference>
<dbReference type="EMBL" id="JACHXK010000012">
    <property type="protein sequence ID" value="MBB3112384.1"/>
    <property type="molecule type" value="Genomic_DNA"/>
</dbReference>
<organism evidence="1 2">
    <name type="scientific">Paenibacillus phyllosphaerae</name>
    <dbReference type="NCBI Taxonomy" id="274593"/>
    <lineage>
        <taxon>Bacteria</taxon>
        <taxon>Bacillati</taxon>
        <taxon>Bacillota</taxon>
        <taxon>Bacilli</taxon>
        <taxon>Bacillales</taxon>
        <taxon>Paenibacillaceae</taxon>
        <taxon>Paenibacillus</taxon>
    </lineage>
</organism>
<reference evidence="1 2" key="1">
    <citation type="submission" date="2020-08" db="EMBL/GenBank/DDBJ databases">
        <title>Genomic Encyclopedia of Type Strains, Phase III (KMG-III): the genomes of soil and plant-associated and newly described type strains.</title>
        <authorList>
            <person name="Whitman W."/>
        </authorList>
    </citation>
    <scope>NUCLEOTIDE SEQUENCE [LARGE SCALE GENOMIC DNA]</scope>
    <source>
        <strain evidence="1 2">CECT 5862</strain>
    </source>
</reference>
<accession>A0A7W5B0W0</accession>
<protein>
    <recommendedName>
        <fullName evidence="3">Polyprenyl synthetase</fullName>
    </recommendedName>
</protein>
<sequence length="313" mass="35328">MEQFRDEVERIFAEAAEELMALPAGLRDRGQHLLTLSHPLRSDGGANRISYMLPFWMREMTNSPIGMCRDLAVGNIYAMLRYFLLDDVMDGKERSPAGIRASLALGQLLEELFRQRYQRHLPQNMMVWDCYRRYVGEWTTAVYTEMADPIDPNDIGHLAWKAAPVKIGAVGLLVHAGMEERIQEVEQAVEFALAALQLSDDWDDWQEDLPCPNGNAFLSVVRARLRLTSGEALDERTVRTAIYHHEAVDTLADIAEGYVERLKQIPHRPDGLAAFAAAIAEEIRAAARKVQVNRVSLATEGGFSRLMSKFDNL</sequence>
<comment type="caution">
    <text evidence="1">The sequence shown here is derived from an EMBL/GenBank/DDBJ whole genome shotgun (WGS) entry which is preliminary data.</text>
</comment>
<dbReference type="RefSeq" id="WP_183602510.1">
    <property type="nucleotide sequence ID" value="NZ_JACHXK010000012.1"/>
</dbReference>
<name>A0A7W5B0W0_9BACL</name>
<keyword evidence="2" id="KW-1185">Reference proteome</keyword>
<evidence type="ECO:0000313" key="1">
    <source>
        <dbReference type="EMBL" id="MBB3112384.1"/>
    </source>
</evidence>
<gene>
    <name evidence="1" type="ORF">FHS18_004485</name>
</gene>